<dbReference type="InterPro" id="IPR041664">
    <property type="entry name" value="AAA_16"/>
</dbReference>
<dbReference type="Pfam" id="PF00196">
    <property type="entry name" value="GerE"/>
    <property type="match status" value="1"/>
</dbReference>
<dbReference type="InterPro" id="IPR036388">
    <property type="entry name" value="WH-like_DNA-bd_sf"/>
</dbReference>
<dbReference type="SUPFAM" id="SSF46894">
    <property type="entry name" value="C-terminal effector domain of the bipartite response regulators"/>
    <property type="match status" value="1"/>
</dbReference>
<dbReference type="SMART" id="SM00421">
    <property type="entry name" value="HTH_LUXR"/>
    <property type="match status" value="1"/>
</dbReference>
<dbReference type="InterPro" id="IPR027417">
    <property type="entry name" value="P-loop_NTPase"/>
</dbReference>
<dbReference type="Pfam" id="PF13191">
    <property type="entry name" value="AAA_16"/>
    <property type="match status" value="1"/>
</dbReference>
<dbReference type="SUPFAM" id="SSF52540">
    <property type="entry name" value="P-loop containing nucleoside triphosphate hydrolases"/>
    <property type="match status" value="1"/>
</dbReference>
<dbReference type="InterPro" id="IPR000792">
    <property type="entry name" value="Tscrpt_reg_LuxR_C"/>
</dbReference>
<evidence type="ECO:0000259" key="4">
    <source>
        <dbReference type="PROSITE" id="PS50043"/>
    </source>
</evidence>
<proteinExistence type="predicted"/>
<organism evidence="5 6">
    <name type="scientific">Streptomyces olivaceoviridis</name>
    <name type="common">Streptomyces corchorusii</name>
    <dbReference type="NCBI Taxonomy" id="1921"/>
    <lineage>
        <taxon>Bacteria</taxon>
        <taxon>Bacillati</taxon>
        <taxon>Actinomycetota</taxon>
        <taxon>Actinomycetes</taxon>
        <taxon>Kitasatosporales</taxon>
        <taxon>Streptomycetaceae</taxon>
        <taxon>Streptomyces</taxon>
    </lineage>
</organism>
<feature type="domain" description="HTH luxR-type" evidence="4">
    <location>
        <begin position="957"/>
        <end position="1022"/>
    </location>
</feature>
<name>A0ABW7VJ46_STROI</name>
<reference evidence="5 6" key="1">
    <citation type="submission" date="2024-10" db="EMBL/GenBank/DDBJ databases">
        <title>The Natural Products Discovery Center: Release of the First 8490 Sequenced Strains for Exploring Actinobacteria Biosynthetic Diversity.</title>
        <authorList>
            <person name="Kalkreuter E."/>
            <person name="Kautsar S.A."/>
            <person name="Yang D."/>
            <person name="Bader C.D."/>
            <person name="Teijaro C.N."/>
            <person name="Fluegel L."/>
            <person name="Davis C.M."/>
            <person name="Simpson J.R."/>
            <person name="Lauterbach L."/>
            <person name="Steele A.D."/>
            <person name="Gui C."/>
            <person name="Meng S."/>
            <person name="Li G."/>
            <person name="Viehrig K."/>
            <person name="Ye F."/>
            <person name="Su P."/>
            <person name="Kiefer A.F."/>
            <person name="Nichols A."/>
            <person name="Cepeda A.J."/>
            <person name="Yan W."/>
            <person name="Fan B."/>
            <person name="Jiang Y."/>
            <person name="Adhikari A."/>
            <person name="Zheng C.-J."/>
            <person name="Schuster L."/>
            <person name="Cowan T.M."/>
            <person name="Smanski M.J."/>
            <person name="Chevrette M.G."/>
            <person name="De Carvalho L.P.S."/>
            <person name="Shen B."/>
        </authorList>
    </citation>
    <scope>NUCLEOTIDE SEQUENCE [LARGE SCALE GENOMIC DNA]</scope>
    <source>
        <strain evidence="5 6">NPDC020295</strain>
    </source>
</reference>
<dbReference type="PANTHER" id="PTHR16305:SF35">
    <property type="entry name" value="TRANSCRIPTIONAL ACTIVATOR DOMAIN"/>
    <property type="match status" value="1"/>
</dbReference>
<keyword evidence="1" id="KW-0547">Nucleotide-binding</keyword>
<dbReference type="SUPFAM" id="SSF48452">
    <property type="entry name" value="TPR-like"/>
    <property type="match status" value="1"/>
</dbReference>
<dbReference type="InterPro" id="IPR011990">
    <property type="entry name" value="TPR-like_helical_dom_sf"/>
</dbReference>
<comment type="caution">
    <text evidence="5">The sequence shown here is derived from an EMBL/GenBank/DDBJ whole genome shotgun (WGS) entry which is preliminary data.</text>
</comment>
<dbReference type="Proteomes" id="UP001611397">
    <property type="component" value="Unassembled WGS sequence"/>
</dbReference>
<dbReference type="EMBL" id="JBIRWM010000018">
    <property type="protein sequence ID" value="MFI2160231.1"/>
    <property type="molecule type" value="Genomic_DNA"/>
</dbReference>
<dbReference type="PRINTS" id="PR00038">
    <property type="entry name" value="HTHLUXR"/>
</dbReference>
<protein>
    <submittedName>
        <fullName evidence="5">LuxR C-terminal-related transcriptional regulator</fullName>
    </submittedName>
</protein>
<dbReference type="Gene3D" id="1.10.10.10">
    <property type="entry name" value="Winged helix-like DNA-binding domain superfamily/Winged helix DNA-binding domain"/>
    <property type="match status" value="1"/>
</dbReference>
<evidence type="ECO:0000256" key="1">
    <source>
        <dbReference type="ARBA" id="ARBA00022741"/>
    </source>
</evidence>
<evidence type="ECO:0000256" key="2">
    <source>
        <dbReference type="ARBA" id="ARBA00022840"/>
    </source>
</evidence>
<dbReference type="RefSeq" id="WP_341846308.1">
    <property type="nucleotide sequence ID" value="NZ_JBIRWM010000018.1"/>
</dbReference>
<keyword evidence="2" id="KW-0067">ATP-binding</keyword>
<sequence>MRWCNSSYTCCAKVEEHGWGASPRVVFFTHRTVSPGGFRRRGAVSTLSDYGVLSLQLTGQGCMDHVSSLVHLRASVVEGTLVKRPALPPLPAAESANPPGPASAVQAAHGAPRAGAHRLVGRDEEIRLIVERLDGLCSAGPAGSALIIEGDAGIGKSSLLDLAVQHGAASGVRVLRCTGLQAASPLGYTGLHELLHPLMPLVDDLPPRQRAALLTAFALDEGATPDRLLVGLSALGLLEEAARNQPLLVAVEDLQWLDHSSVHVLTFIGLRVSAAPITLLATLRSDGDADALPPLPIERLRLGPLAEDAARALLDDVAADLRPASRGRILSESSGNPLALHELPTALRQHGIERTTLHAHLPITKRLERAFLDQLQPLPADSRSLLVLAAASDGAQLQDIMAAARRLGLGVEALSPLEERGLVSVGDSGLRFRHPLLRSAVHSAARTSEWVEAHLALAAVTAGQDRAVWHRAAAALEWDETVAGELEGVAARAHDRGAQPEAMSAYRRAATLTQDARERARRLALAAEAARSAGMTAEALELLEQVGPLSPASGAETITQVALIRTILSLTAAAPAPSSNDFEEILGLLPVPEENERRVIILWGAAVLTRGRNLPSADWDYLRRNLEATRTSSPLKPAALAILAPGGQAAAMRDRLPSLIPQLAEFPLGMLSLAIAAESLQDLQTSLTCWELSRERSHNQGAPADELQALRGKANVLLLRGQLREGLAAAEYSERMAADTQQQMIGSFAVATAARAHALLGDLDAATAAIRRSRELSRMAPLAMISADLRWAAGLIASQRGRHRDALIEFTHVAVHSTRALWTIADRTEAAVRAGRADQVRDNVDAADEAARAYQSSYLAALVARSRALLAGDDEAAGEEFEKSVAAGAVEESRLEVARSRLLYGQWLRRRRSQAAAREQLALALTEFDAIGARGYADRAAGELRAAGETPHRAPGHSWAHEKLTAQELQVARLAAKGMSNKEIADSIYLSHRTVSSHLYRVYPKLGITSRAQLAAALQDSGDDL</sequence>
<dbReference type="InterPro" id="IPR016032">
    <property type="entry name" value="Sig_transdc_resp-reg_C-effctor"/>
</dbReference>
<keyword evidence="6" id="KW-1185">Reference proteome</keyword>
<gene>
    <name evidence="5" type="ORF">ACH49L_31815</name>
</gene>
<evidence type="ECO:0000313" key="5">
    <source>
        <dbReference type="EMBL" id="MFI2160231.1"/>
    </source>
</evidence>
<evidence type="ECO:0000313" key="6">
    <source>
        <dbReference type="Proteomes" id="UP001611397"/>
    </source>
</evidence>
<accession>A0ABW7VJ46</accession>
<dbReference type="PROSITE" id="PS00622">
    <property type="entry name" value="HTH_LUXR_1"/>
    <property type="match status" value="1"/>
</dbReference>
<dbReference type="PROSITE" id="PS50043">
    <property type="entry name" value="HTH_LUXR_2"/>
    <property type="match status" value="1"/>
</dbReference>
<dbReference type="PANTHER" id="PTHR16305">
    <property type="entry name" value="TESTICULAR SOLUBLE ADENYLYL CYCLASE"/>
    <property type="match status" value="1"/>
</dbReference>
<dbReference type="CDD" id="cd06170">
    <property type="entry name" value="LuxR_C_like"/>
    <property type="match status" value="1"/>
</dbReference>
<evidence type="ECO:0000256" key="3">
    <source>
        <dbReference type="SAM" id="MobiDB-lite"/>
    </source>
</evidence>
<feature type="region of interest" description="Disordered" evidence="3">
    <location>
        <begin position="90"/>
        <end position="109"/>
    </location>
</feature>